<evidence type="ECO:0000313" key="2">
    <source>
        <dbReference type="Proteomes" id="UP001055167"/>
    </source>
</evidence>
<protein>
    <submittedName>
        <fullName evidence="1">Uncharacterized protein</fullName>
    </submittedName>
</protein>
<reference evidence="1" key="2">
    <citation type="submission" date="2021-08" db="EMBL/GenBank/DDBJ databases">
        <authorList>
            <person name="Tani A."/>
            <person name="Ola A."/>
            <person name="Ogura Y."/>
            <person name="Katsura K."/>
            <person name="Hayashi T."/>
        </authorList>
    </citation>
    <scope>NUCLEOTIDE SEQUENCE</scope>
    <source>
        <strain evidence="1">KCTC 52305</strain>
    </source>
</reference>
<evidence type="ECO:0000313" key="1">
    <source>
        <dbReference type="EMBL" id="GJD51119.1"/>
    </source>
</evidence>
<name>A0ABQ4R112_9HYPH</name>
<dbReference type="Proteomes" id="UP001055167">
    <property type="component" value="Unassembled WGS sequence"/>
</dbReference>
<sequence length="68" mass="7088">MPGPVSDSYSGPGDGTPYVPSWCYPKGPRLCPCGHHEGFHADDGACLHAKTCGCSGLPPDCLTPDEEL</sequence>
<gene>
    <name evidence="1" type="ORF">OPKNFCMD_3870</name>
</gene>
<dbReference type="EMBL" id="BPQH01000012">
    <property type="protein sequence ID" value="GJD51119.1"/>
    <property type="molecule type" value="Genomic_DNA"/>
</dbReference>
<proteinExistence type="predicted"/>
<reference evidence="1" key="1">
    <citation type="journal article" date="2021" name="Front. Microbiol.">
        <title>Comprehensive Comparative Genomics and Phenotyping of Methylobacterium Species.</title>
        <authorList>
            <person name="Alessa O."/>
            <person name="Ogura Y."/>
            <person name="Fujitani Y."/>
            <person name="Takami H."/>
            <person name="Hayashi T."/>
            <person name="Sahin N."/>
            <person name="Tani A."/>
        </authorList>
    </citation>
    <scope>NUCLEOTIDE SEQUENCE</scope>
    <source>
        <strain evidence="1">KCTC 52305</strain>
    </source>
</reference>
<keyword evidence="2" id="KW-1185">Reference proteome</keyword>
<organism evidence="1 2">
    <name type="scientific">Methylobacterium crusticola</name>
    <dbReference type="NCBI Taxonomy" id="1697972"/>
    <lineage>
        <taxon>Bacteria</taxon>
        <taxon>Pseudomonadati</taxon>
        <taxon>Pseudomonadota</taxon>
        <taxon>Alphaproteobacteria</taxon>
        <taxon>Hyphomicrobiales</taxon>
        <taxon>Methylobacteriaceae</taxon>
        <taxon>Methylobacterium</taxon>
    </lineage>
</organism>
<comment type="caution">
    <text evidence="1">The sequence shown here is derived from an EMBL/GenBank/DDBJ whole genome shotgun (WGS) entry which is preliminary data.</text>
</comment>
<accession>A0ABQ4R112</accession>